<keyword evidence="6" id="KW-0175">Coiled coil</keyword>
<accession>A0A3S1BMU9</accession>
<evidence type="ECO:0000256" key="3">
    <source>
        <dbReference type="ARBA" id="ARBA00022801"/>
    </source>
</evidence>
<dbReference type="PANTHER" id="PTHR31609:SF1">
    <property type="entry name" value="CARBOHYDRATE DEACETYLASE"/>
    <property type="match status" value="1"/>
</dbReference>
<evidence type="ECO:0000256" key="5">
    <source>
        <dbReference type="ARBA" id="ARBA00023277"/>
    </source>
</evidence>
<feature type="compositionally biased region" description="Basic residues" evidence="7">
    <location>
        <begin position="347"/>
        <end position="385"/>
    </location>
</feature>
<evidence type="ECO:0000256" key="1">
    <source>
        <dbReference type="ARBA" id="ARBA00001946"/>
    </source>
</evidence>
<keyword evidence="3" id="KW-0378">Hydrolase</keyword>
<dbReference type="PANTHER" id="PTHR31609">
    <property type="entry name" value="YDJC DEACETYLASE FAMILY MEMBER"/>
    <property type="match status" value="1"/>
</dbReference>
<dbReference type="InterPro" id="IPR006879">
    <property type="entry name" value="YdjC-like"/>
</dbReference>
<evidence type="ECO:0000256" key="4">
    <source>
        <dbReference type="ARBA" id="ARBA00022842"/>
    </source>
</evidence>
<proteinExistence type="predicted"/>
<keyword evidence="9" id="KW-1185">Reference proteome</keyword>
<evidence type="ECO:0000256" key="2">
    <source>
        <dbReference type="ARBA" id="ARBA00022723"/>
    </source>
</evidence>
<dbReference type="SUPFAM" id="SSF88713">
    <property type="entry name" value="Glycoside hydrolase/deacetylase"/>
    <property type="match status" value="1"/>
</dbReference>
<evidence type="ECO:0000256" key="6">
    <source>
        <dbReference type="SAM" id="Coils"/>
    </source>
</evidence>
<evidence type="ECO:0000313" key="8">
    <source>
        <dbReference type="EMBL" id="RUT45182.1"/>
    </source>
</evidence>
<reference evidence="8 9" key="1">
    <citation type="submission" date="2018-12" db="EMBL/GenBank/DDBJ databases">
        <authorList>
            <person name="Sun L."/>
            <person name="Chen Z."/>
        </authorList>
    </citation>
    <scope>NUCLEOTIDE SEQUENCE [LARGE SCALE GENOMIC DNA]</scope>
    <source>
        <strain evidence="8 9">DSM 15890</strain>
    </source>
</reference>
<keyword evidence="5" id="KW-0119">Carbohydrate metabolism</keyword>
<dbReference type="InterPro" id="IPR011330">
    <property type="entry name" value="Glyco_hydro/deAcase_b/a-brl"/>
</dbReference>
<organism evidence="8 9">
    <name type="scientific">Paenibacillus anaericanus</name>
    <dbReference type="NCBI Taxonomy" id="170367"/>
    <lineage>
        <taxon>Bacteria</taxon>
        <taxon>Bacillati</taxon>
        <taxon>Bacillota</taxon>
        <taxon>Bacilli</taxon>
        <taxon>Bacillales</taxon>
        <taxon>Paenibacillaceae</taxon>
        <taxon>Paenibacillus</taxon>
    </lineage>
</organism>
<feature type="coiled-coil region" evidence="6">
    <location>
        <begin position="275"/>
        <end position="309"/>
    </location>
</feature>
<comment type="caution">
    <text evidence="8">The sequence shown here is derived from an EMBL/GenBank/DDBJ whole genome shotgun (WGS) entry which is preliminary data.</text>
</comment>
<comment type="cofactor">
    <cofactor evidence="1">
        <name>Mg(2+)</name>
        <dbReference type="ChEBI" id="CHEBI:18420"/>
    </cofactor>
</comment>
<dbReference type="AlphaFoldDB" id="A0A3S1BMU9"/>
<evidence type="ECO:0000313" key="9">
    <source>
        <dbReference type="Proteomes" id="UP000279446"/>
    </source>
</evidence>
<dbReference type="Pfam" id="PF04794">
    <property type="entry name" value="YdjC"/>
    <property type="match status" value="1"/>
</dbReference>
<dbReference type="GO" id="GO:0019213">
    <property type="term" value="F:deacetylase activity"/>
    <property type="evidence" value="ECO:0007669"/>
    <property type="project" value="TreeGrafter"/>
</dbReference>
<keyword evidence="4" id="KW-0460">Magnesium</keyword>
<evidence type="ECO:0000256" key="7">
    <source>
        <dbReference type="SAM" id="MobiDB-lite"/>
    </source>
</evidence>
<keyword evidence="2" id="KW-0479">Metal-binding</keyword>
<dbReference type="Proteomes" id="UP000279446">
    <property type="component" value="Unassembled WGS sequence"/>
</dbReference>
<dbReference type="GO" id="GO:0016787">
    <property type="term" value="F:hydrolase activity"/>
    <property type="evidence" value="ECO:0007669"/>
    <property type="project" value="UniProtKB-KW"/>
</dbReference>
<protein>
    <submittedName>
        <fullName evidence="8">ChbG/HpnK family deacetylase</fullName>
    </submittedName>
</protein>
<sequence>MRDWRPSPTKRELERSPRHTISISNRNKEGIPLTKYLIINGDDFGMSEGVNRGILEAHTFGTLTSTSLMVNMPNFKQAVKWALQTPTLCVGLHFNLTWGKSISPPEAVLSLVGDDGSFSGNRSDFIEEEIEHELTHQYNKMVSAGLTPTHLDSHHHIHIEIPLVYLVMSKFAYQTGIPLRINPNTNDIINRPLSTDHLILDTYDTPDGNIRLLNHLATLQEGITEIMCHPGYPEHKNPPEQDTRGREFQALTDQRIGDILREQGIQLIHFGHLSKIQALQQAEQAQQAAQAEQAEQAKLAEQARILEQTAITLLDEPPIQEVPIQEVPIQEVPILPASPRLPFLKERRLHKPKKTKLNKKRTRGRGPKRTKRSFRKTRIRRYVRR</sequence>
<dbReference type="EMBL" id="RZNY01000013">
    <property type="protein sequence ID" value="RUT45182.1"/>
    <property type="molecule type" value="Genomic_DNA"/>
</dbReference>
<name>A0A3S1BMU9_9BACL</name>
<gene>
    <name evidence="8" type="ORF">EJP82_16000</name>
</gene>
<feature type="region of interest" description="Disordered" evidence="7">
    <location>
        <begin position="343"/>
        <end position="385"/>
    </location>
</feature>
<dbReference type="OrthoDB" id="9774177at2"/>
<dbReference type="GO" id="GO:0046872">
    <property type="term" value="F:metal ion binding"/>
    <property type="evidence" value="ECO:0007669"/>
    <property type="project" value="UniProtKB-KW"/>
</dbReference>
<dbReference type="GO" id="GO:0005975">
    <property type="term" value="P:carbohydrate metabolic process"/>
    <property type="evidence" value="ECO:0007669"/>
    <property type="project" value="InterPro"/>
</dbReference>
<dbReference type="Gene3D" id="3.20.20.370">
    <property type="entry name" value="Glycoside hydrolase/deacetylase"/>
    <property type="match status" value="1"/>
</dbReference>